<dbReference type="RefSeq" id="WP_354566956.1">
    <property type="nucleotide sequence ID" value="NZ_JBHUCJ010000013.1"/>
</dbReference>
<dbReference type="EMBL" id="JBHUCJ010000013">
    <property type="protein sequence ID" value="MFD3223448.1"/>
    <property type="molecule type" value="Genomic_DNA"/>
</dbReference>
<accession>A0ABW6C9F0</accession>
<sequence length="108" mass="12439">MQSQTLSYSESIPKEKREACYQHIIGIRKMLTSQKNIAQETFDESTPTMRKLICFHAGLKSRHINMRFFELAHSERIKVIEALNSLIEFGNALPAFISETDSVLNIEH</sequence>
<protein>
    <recommendedName>
        <fullName evidence="3">GpB bacteriophage P2</fullName>
    </recommendedName>
</protein>
<gene>
    <name evidence="1" type="ORF">ACFPK4_07870</name>
</gene>
<keyword evidence="2" id="KW-1185">Reference proteome</keyword>
<comment type="caution">
    <text evidence="1">The sequence shown here is derived from an EMBL/GenBank/DDBJ whole genome shotgun (WGS) entry which is preliminary data.</text>
</comment>
<evidence type="ECO:0000313" key="1">
    <source>
        <dbReference type="EMBL" id="MFD3223448.1"/>
    </source>
</evidence>
<evidence type="ECO:0000313" key="2">
    <source>
        <dbReference type="Proteomes" id="UP001598201"/>
    </source>
</evidence>
<reference evidence="1 2" key="1">
    <citation type="submission" date="2024-09" db="EMBL/GenBank/DDBJ databases">
        <title>Genomes of Rahnella.</title>
        <authorList>
            <person name="Mnguni F.C."/>
            <person name="Shin G.Y."/>
            <person name="Coutinho T."/>
        </authorList>
    </citation>
    <scope>NUCLEOTIDE SEQUENCE [LARGE SCALE GENOMIC DNA]</scope>
    <source>
        <strain evidence="1 2">20WA0057</strain>
    </source>
</reference>
<name>A0ABW6C9F0_RAHSY</name>
<organism evidence="1 2">
    <name type="scientific">Rahnella sp. (strain Y9602)</name>
    <dbReference type="NCBI Taxonomy" id="2703885"/>
    <lineage>
        <taxon>Bacteria</taxon>
        <taxon>Pseudomonadati</taxon>
        <taxon>Pseudomonadota</taxon>
        <taxon>Gammaproteobacteria</taxon>
        <taxon>Enterobacterales</taxon>
        <taxon>Yersiniaceae</taxon>
        <taxon>Rahnella</taxon>
    </lineage>
</organism>
<evidence type="ECO:0008006" key="3">
    <source>
        <dbReference type="Google" id="ProtNLM"/>
    </source>
</evidence>
<dbReference type="Proteomes" id="UP001598201">
    <property type="component" value="Unassembled WGS sequence"/>
</dbReference>
<proteinExistence type="predicted"/>